<dbReference type="InterPro" id="IPR013098">
    <property type="entry name" value="Ig_I-set"/>
</dbReference>
<feature type="compositionally biased region" description="Basic and acidic residues" evidence="2">
    <location>
        <begin position="284"/>
        <end position="298"/>
    </location>
</feature>
<name>A0A8J6HKW4_TENMO</name>
<dbReference type="Gene3D" id="2.60.40.10">
    <property type="entry name" value="Immunoglobulins"/>
    <property type="match status" value="1"/>
</dbReference>
<feature type="compositionally biased region" description="Polar residues" evidence="2">
    <location>
        <begin position="269"/>
        <end position="279"/>
    </location>
</feature>
<feature type="domain" description="Ig-like" evidence="4">
    <location>
        <begin position="169"/>
        <end position="254"/>
    </location>
</feature>
<feature type="disulfide bond" evidence="1">
    <location>
        <begin position="495"/>
        <end position="504"/>
    </location>
</feature>
<dbReference type="EMBL" id="JABDTM020021962">
    <property type="protein sequence ID" value="KAH0816163.1"/>
    <property type="molecule type" value="Genomic_DNA"/>
</dbReference>
<dbReference type="AlphaFoldDB" id="A0A8J6HKW4"/>
<feature type="region of interest" description="Disordered" evidence="2">
    <location>
        <begin position="255"/>
        <end position="298"/>
    </location>
</feature>
<dbReference type="PROSITE" id="PS01186">
    <property type="entry name" value="EGF_2"/>
    <property type="match status" value="1"/>
</dbReference>
<evidence type="ECO:0000313" key="6">
    <source>
        <dbReference type="Proteomes" id="UP000719412"/>
    </source>
</evidence>
<dbReference type="CDD" id="cd00096">
    <property type="entry name" value="Ig"/>
    <property type="match status" value="1"/>
</dbReference>
<dbReference type="InterPro" id="IPR007110">
    <property type="entry name" value="Ig-like_dom"/>
</dbReference>
<feature type="region of interest" description="Disordered" evidence="2">
    <location>
        <begin position="104"/>
        <end position="125"/>
    </location>
</feature>
<proteinExistence type="predicted"/>
<dbReference type="InterPro" id="IPR000742">
    <property type="entry name" value="EGF"/>
</dbReference>
<dbReference type="SUPFAM" id="SSF48726">
    <property type="entry name" value="Immunoglobulin"/>
    <property type="match status" value="1"/>
</dbReference>
<dbReference type="InterPro" id="IPR036179">
    <property type="entry name" value="Ig-like_dom_sf"/>
</dbReference>
<comment type="caution">
    <text evidence="1">Lacks conserved residue(s) required for the propagation of feature annotation.</text>
</comment>
<keyword evidence="1" id="KW-0245">EGF-like domain</keyword>
<dbReference type="Pfam" id="PF00008">
    <property type="entry name" value="EGF"/>
    <property type="match status" value="1"/>
</dbReference>
<evidence type="ECO:0000259" key="4">
    <source>
        <dbReference type="PROSITE" id="PS50835"/>
    </source>
</evidence>
<sequence>MTLISDTVSNCVSLAYPNTSGVLQKNGAACEDSPMNNSNSCGEGVRFGIAARDLALERRIIFGHAAAPKPTPGRSRKKRLRRGSHRLSTVAVFQESEISVAGASRKGRSAVAVSGPGGREPNESHRRDHAFNLFGVHSEKLDGFPARSSDAFLENEGRREAAVNQRMTPCKTGGPKRMMMDRCNRTLKRLRCKVRGFPFPIIYWKRNNVLLQPTQDYRITQKKRRSTLAIRRHPEADSEWYECVARDVDGNEISHVFPPIKKPKERNHTGTSTTSTESPNLGRGKIDTAAHPSESPKDYASRACNVSIRLVAVDLLTYTKGFAGQVWTSFKNARTSLSRTWTIFTKNLQLVADPRSPLPSRGGSSNQVRRGITKVFSNRTRDRCAFLSLVTTTGPSRPKCANERNGEPIVMKYLGILTESSATLITQYYWHFDRTYTRKHNRASTVVRCQNHYFLTASHLTLLWIPCKPEMDRVYCRNGGTCFYEEVIKEYSCECANGYRGRRCEEKSSDQSSMYRQNPLYTCNVGLYTKYDGC</sequence>
<evidence type="ECO:0008006" key="7">
    <source>
        <dbReference type="Google" id="ProtNLM"/>
    </source>
</evidence>
<dbReference type="SMART" id="SM00181">
    <property type="entry name" value="EGF"/>
    <property type="match status" value="1"/>
</dbReference>
<dbReference type="Proteomes" id="UP000719412">
    <property type="component" value="Unassembled WGS sequence"/>
</dbReference>
<dbReference type="SUPFAM" id="SSF57196">
    <property type="entry name" value="EGF/Laminin"/>
    <property type="match status" value="1"/>
</dbReference>
<gene>
    <name evidence="5" type="ORF">GEV33_006630</name>
</gene>
<dbReference type="Gene3D" id="2.10.25.10">
    <property type="entry name" value="Laminin"/>
    <property type="match status" value="1"/>
</dbReference>
<dbReference type="PROSITE" id="PS50835">
    <property type="entry name" value="IG_LIKE"/>
    <property type="match status" value="1"/>
</dbReference>
<dbReference type="CDD" id="cd00054">
    <property type="entry name" value="EGF_CA"/>
    <property type="match status" value="1"/>
</dbReference>
<feature type="region of interest" description="Disordered" evidence="2">
    <location>
        <begin position="66"/>
        <end position="86"/>
    </location>
</feature>
<comment type="caution">
    <text evidence="5">The sequence shown here is derived from an EMBL/GenBank/DDBJ whole genome shotgun (WGS) entry which is preliminary data.</text>
</comment>
<dbReference type="PROSITE" id="PS00022">
    <property type="entry name" value="EGF_1"/>
    <property type="match status" value="1"/>
</dbReference>
<evidence type="ECO:0000313" key="5">
    <source>
        <dbReference type="EMBL" id="KAH0816163.1"/>
    </source>
</evidence>
<dbReference type="Pfam" id="PF07679">
    <property type="entry name" value="I-set"/>
    <property type="match status" value="1"/>
</dbReference>
<feature type="domain" description="EGF-like" evidence="3">
    <location>
        <begin position="463"/>
        <end position="505"/>
    </location>
</feature>
<reference evidence="5" key="2">
    <citation type="submission" date="2021-08" db="EMBL/GenBank/DDBJ databases">
        <authorList>
            <person name="Eriksson T."/>
        </authorList>
    </citation>
    <scope>NUCLEOTIDE SEQUENCE</scope>
    <source>
        <strain evidence="5">Stoneville</strain>
        <tissue evidence="5">Whole head</tissue>
    </source>
</reference>
<dbReference type="PROSITE" id="PS50026">
    <property type="entry name" value="EGF_3"/>
    <property type="match status" value="1"/>
</dbReference>
<protein>
    <recommendedName>
        <fullName evidence="7">Protein vein</fullName>
    </recommendedName>
</protein>
<evidence type="ECO:0000256" key="2">
    <source>
        <dbReference type="SAM" id="MobiDB-lite"/>
    </source>
</evidence>
<keyword evidence="1" id="KW-1015">Disulfide bond</keyword>
<accession>A0A8J6HKW4</accession>
<reference evidence="5" key="1">
    <citation type="journal article" date="2020" name="J Insects Food Feed">
        <title>The yellow mealworm (Tenebrio molitor) genome: a resource for the emerging insects as food and feed industry.</title>
        <authorList>
            <person name="Eriksson T."/>
            <person name="Andere A."/>
            <person name="Kelstrup H."/>
            <person name="Emery V."/>
            <person name="Picard C."/>
        </authorList>
    </citation>
    <scope>NUCLEOTIDE SEQUENCE</scope>
    <source>
        <strain evidence="5">Stoneville</strain>
        <tissue evidence="5">Whole head</tissue>
    </source>
</reference>
<dbReference type="InterPro" id="IPR013783">
    <property type="entry name" value="Ig-like_fold"/>
</dbReference>
<evidence type="ECO:0000259" key="3">
    <source>
        <dbReference type="PROSITE" id="PS50026"/>
    </source>
</evidence>
<feature type="disulfide bond" evidence="1">
    <location>
        <begin position="476"/>
        <end position="493"/>
    </location>
</feature>
<evidence type="ECO:0000256" key="1">
    <source>
        <dbReference type="PROSITE-ProRule" id="PRU00076"/>
    </source>
</evidence>
<keyword evidence="6" id="KW-1185">Reference proteome</keyword>
<organism evidence="5 6">
    <name type="scientific">Tenebrio molitor</name>
    <name type="common">Yellow mealworm beetle</name>
    <dbReference type="NCBI Taxonomy" id="7067"/>
    <lineage>
        <taxon>Eukaryota</taxon>
        <taxon>Metazoa</taxon>
        <taxon>Ecdysozoa</taxon>
        <taxon>Arthropoda</taxon>
        <taxon>Hexapoda</taxon>
        <taxon>Insecta</taxon>
        <taxon>Pterygota</taxon>
        <taxon>Neoptera</taxon>
        <taxon>Endopterygota</taxon>
        <taxon>Coleoptera</taxon>
        <taxon>Polyphaga</taxon>
        <taxon>Cucujiformia</taxon>
        <taxon>Tenebrionidae</taxon>
        <taxon>Tenebrio</taxon>
    </lineage>
</organism>
<feature type="compositionally biased region" description="Basic residues" evidence="2">
    <location>
        <begin position="74"/>
        <end position="85"/>
    </location>
</feature>